<dbReference type="InterPro" id="IPR036365">
    <property type="entry name" value="PGBD-like_sf"/>
</dbReference>
<dbReference type="AlphaFoldDB" id="A4X2B2"/>
<dbReference type="HOGENOM" id="CLU_831261_0_0_11"/>
<dbReference type="eggNOG" id="COG3409">
    <property type="taxonomic scope" value="Bacteria"/>
</dbReference>
<proteinExistence type="predicted"/>
<feature type="domain" description="Peptidoglycan binding-like" evidence="1">
    <location>
        <begin position="216"/>
        <end position="252"/>
    </location>
</feature>
<protein>
    <submittedName>
        <fullName evidence="2">Peptidoglycan-binding domain 1 protein</fullName>
    </submittedName>
</protein>
<dbReference type="RefSeq" id="WP_011904446.1">
    <property type="nucleotide sequence ID" value="NC_009380.1"/>
</dbReference>
<name>A4X2B2_SALTO</name>
<reference evidence="3" key="1">
    <citation type="journal article" date="2007" name="Proc. Natl. Acad. Sci. U.S.A.">
        <title>Genome sequencing reveals complex secondary metabolome in the marine actinomycete Salinispora tropica.</title>
        <authorList>
            <person name="Udwary D.W."/>
            <person name="Zeigler L."/>
            <person name="Asolkar R.N."/>
            <person name="Singan V."/>
            <person name="Lapidus A."/>
            <person name="Fenical W."/>
            <person name="Jensen P.R."/>
            <person name="Moore B.S."/>
        </authorList>
    </citation>
    <scope>NUCLEOTIDE SEQUENCE [LARGE SCALE GENOMIC DNA]</scope>
    <source>
        <strain evidence="3">ATCC BAA-916 / DSM 44818 / CNB-440</strain>
    </source>
</reference>
<evidence type="ECO:0000313" key="3">
    <source>
        <dbReference type="Proteomes" id="UP000000235"/>
    </source>
</evidence>
<dbReference type="InterPro" id="IPR036366">
    <property type="entry name" value="PGBDSf"/>
</dbReference>
<dbReference type="STRING" id="369723.Strop_0528"/>
<organism evidence="2 3">
    <name type="scientific">Salinispora tropica (strain ATCC BAA-916 / DSM 44818 / JCM 13857 / NBRC 105044 / CNB-440)</name>
    <dbReference type="NCBI Taxonomy" id="369723"/>
    <lineage>
        <taxon>Bacteria</taxon>
        <taxon>Bacillati</taxon>
        <taxon>Actinomycetota</taxon>
        <taxon>Actinomycetes</taxon>
        <taxon>Micromonosporales</taxon>
        <taxon>Micromonosporaceae</taxon>
        <taxon>Salinispora</taxon>
    </lineage>
</organism>
<dbReference type="EMBL" id="CP000667">
    <property type="protein sequence ID" value="ABP53012.1"/>
    <property type="molecule type" value="Genomic_DNA"/>
</dbReference>
<evidence type="ECO:0000259" key="1">
    <source>
        <dbReference type="Pfam" id="PF01471"/>
    </source>
</evidence>
<dbReference type="Proteomes" id="UP000000235">
    <property type="component" value="Chromosome"/>
</dbReference>
<feature type="domain" description="Peptidoglycan binding-like" evidence="1">
    <location>
        <begin position="291"/>
        <end position="326"/>
    </location>
</feature>
<evidence type="ECO:0000313" key="2">
    <source>
        <dbReference type="EMBL" id="ABP53012.1"/>
    </source>
</evidence>
<gene>
    <name evidence="2" type="ordered locus">Strop_0528</name>
</gene>
<dbReference type="Gene3D" id="1.10.101.10">
    <property type="entry name" value="PGBD-like superfamily/PGBD"/>
    <property type="match status" value="2"/>
</dbReference>
<dbReference type="KEGG" id="stp:Strop_0528"/>
<sequence>MSPTSDALKWLWEEFRKVEGAARFGGIYANKRGYHNTRDANVARWPGNYSYAQFSVDREGPPGLASAIDLTFADAQAGRYETIDKYSSRLLAAGHAGRAADPRTIYMREFYGQADHDVHVEGWDYARGQAVTSDSSHLWHIHISVHRKYADDMTAMRAILSILKGETVEQWRKGQGGTPSPPPLPDQAAGSRMLRLTVPYARGTDVAAVQDAVGATRDGVFGPKTRSAVIKYQRARGLTPDGIVGPKTWATLLGSLPSHPNGSRVLRLRRPTHMRGTDVEAVQRFIGARCGAADGIFGTKTASGVRWYQRMRGLTPDGIVGPKTWAPIVRTIGR</sequence>
<keyword evidence="3" id="KW-1185">Reference proteome</keyword>
<dbReference type="SUPFAM" id="SSF47090">
    <property type="entry name" value="PGBD-like"/>
    <property type="match status" value="2"/>
</dbReference>
<accession>A4X2B2</accession>
<dbReference type="InterPro" id="IPR002477">
    <property type="entry name" value="Peptidoglycan-bd-like"/>
</dbReference>
<dbReference type="Pfam" id="PF01471">
    <property type="entry name" value="PG_binding_1"/>
    <property type="match status" value="2"/>
</dbReference>